<keyword evidence="2" id="KW-1185">Reference proteome</keyword>
<evidence type="ECO:0000313" key="2">
    <source>
        <dbReference type="Proteomes" id="UP000789702"/>
    </source>
</evidence>
<comment type="caution">
    <text evidence="1">The sequence shown here is derived from an EMBL/GenBank/DDBJ whole genome shotgun (WGS) entry which is preliminary data.</text>
</comment>
<name>A0ACA9KSU4_9GLOM</name>
<reference evidence="1" key="1">
    <citation type="submission" date="2021-06" db="EMBL/GenBank/DDBJ databases">
        <authorList>
            <person name="Kallberg Y."/>
            <person name="Tangrot J."/>
            <person name="Rosling A."/>
        </authorList>
    </citation>
    <scope>NUCLEOTIDE SEQUENCE</scope>
    <source>
        <strain evidence="1">IL203A</strain>
    </source>
</reference>
<dbReference type="EMBL" id="CAJVPU010001900">
    <property type="protein sequence ID" value="CAG8491265.1"/>
    <property type="molecule type" value="Genomic_DNA"/>
</dbReference>
<protein>
    <submittedName>
        <fullName evidence="1">12687_t:CDS:1</fullName>
    </submittedName>
</protein>
<organism evidence="1 2">
    <name type="scientific">Dentiscutata heterogama</name>
    <dbReference type="NCBI Taxonomy" id="1316150"/>
    <lineage>
        <taxon>Eukaryota</taxon>
        <taxon>Fungi</taxon>
        <taxon>Fungi incertae sedis</taxon>
        <taxon>Mucoromycota</taxon>
        <taxon>Glomeromycotina</taxon>
        <taxon>Glomeromycetes</taxon>
        <taxon>Diversisporales</taxon>
        <taxon>Gigasporaceae</taxon>
        <taxon>Dentiscutata</taxon>
    </lineage>
</organism>
<evidence type="ECO:0000313" key="1">
    <source>
        <dbReference type="EMBL" id="CAG8491265.1"/>
    </source>
</evidence>
<accession>A0ACA9KSU4</accession>
<proteinExistence type="predicted"/>
<dbReference type="Proteomes" id="UP000789702">
    <property type="component" value="Unassembled WGS sequence"/>
</dbReference>
<sequence length="269" mass="31916">MQDVQTFIFVCYNLRPSDLLAMVCVCKYFKNVLDENINPLAEEIWRNSRNSFTIFRDKEPPSGMNQQTFTRLLTFEKGCQFCKNKEKTLTIYWIPGVRSCQDCMFPRIISSDILESTFKIDNEVLGIILPVTPSIDLPKSLNKHTHYWIDHVKNVIAFLMNADDNMRRALNNLRKDVGKKYEEVRNYEKWMFNLRQSYLGGQDDLFSRLHAEINKETLSMMQEDHEYKKFMTEVENNPFLDWRQYKSRILQITQRIENNSNPLLNVQGK</sequence>
<gene>
    <name evidence="1" type="ORF">DHETER_LOCUS2565</name>
</gene>